<dbReference type="InterPro" id="IPR021475">
    <property type="entry name" value="Pants/Emi1-like"/>
</dbReference>
<keyword evidence="7" id="KW-1185">Reference proteome</keyword>
<name>A0A1W0XD18_HYPEX</name>
<dbReference type="Pfam" id="PF11326">
    <property type="entry name" value="PANTS-like"/>
    <property type="match status" value="1"/>
</dbReference>
<dbReference type="AlphaFoldDB" id="A0A1W0XD18"/>
<evidence type="ECO:0000256" key="4">
    <source>
        <dbReference type="ARBA" id="ARBA00044235"/>
    </source>
</evidence>
<accession>A0A1W0XD18</accession>
<feature type="region of interest" description="Disordered" evidence="5">
    <location>
        <begin position="103"/>
        <end position="132"/>
    </location>
</feature>
<comment type="caution">
    <text evidence="6">The sequence shown here is derived from an EMBL/GenBank/DDBJ whole genome shotgun (WGS) entry which is preliminary data.</text>
</comment>
<organism evidence="6 7">
    <name type="scientific">Hypsibius exemplaris</name>
    <name type="common">Freshwater tardigrade</name>
    <dbReference type="NCBI Taxonomy" id="2072580"/>
    <lineage>
        <taxon>Eukaryota</taxon>
        <taxon>Metazoa</taxon>
        <taxon>Ecdysozoa</taxon>
        <taxon>Tardigrada</taxon>
        <taxon>Eutardigrada</taxon>
        <taxon>Parachela</taxon>
        <taxon>Hypsibioidea</taxon>
        <taxon>Hypsibiidae</taxon>
        <taxon>Hypsibius</taxon>
    </lineage>
</organism>
<dbReference type="GO" id="GO:0043083">
    <property type="term" value="C:synaptic cleft"/>
    <property type="evidence" value="ECO:0007669"/>
    <property type="project" value="UniProtKB-SubCell"/>
</dbReference>
<dbReference type="OrthoDB" id="5946508at2759"/>
<evidence type="ECO:0000256" key="3">
    <source>
        <dbReference type="ARBA" id="ARBA00044072"/>
    </source>
</evidence>
<dbReference type="EMBL" id="MTYJ01000003">
    <property type="protein sequence ID" value="OQV25201.1"/>
    <property type="molecule type" value="Genomic_DNA"/>
</dbReference>
<dbReference type="Proteomes" id="UP000192578">
    <property type="component" value="Unassembled WGS sequence"/>
</dbReference>
<sequence length="132" mass="15533">MIRPCELYKEEYRDCTMVRSRFHQLFTTGVKRDCSQWKTDYENCLLWRKNADPEAAKKAIQSESRRVAYRIATVMDNEIWQLRDTPPENWNAPLPEALERLRQSRQKALAKSATQTDTKVTAERLNPDVEKG</sequence>
<evidence type="ECO:0000256" key="2">
    <source>
        <dbReference type="ARBA" id="ARBA00043942"/>
    </source>
</evidence>
<comment type="subcellular location">
    <subcellularLocation>
        <location evidence="2">Synaptic cleft</location>
    </subcellularLocation>
</comment>
<dbReference type="PANTHER" id="PTHR28052:SF1">
    <property type="entry name" value="UPF0545 PROTEIN C22ORF39"/>
    <property type="match status" value="1"/>
</dbReference>
<reference evidence="7" key="1">
    <citation type="submission" date="2017-01" db="EMBL/GenBank/DDBJ databases">
        <title>Comparative genomics of anhydrobiosis in the tardigrade Hypsibius dujardini.</title>
        <authorList>
            <person name="Yoshida Y."/>
            <person name="Koutsovoulos G."/>
            <person name="Laetsch D."/>
            <person name="Stevens L."/>
            <person name="Kumar S."/>
            <person name="Horikawa D."/>
            <person name="Ishino K."/>
            <person name="Komine S."/>
            <person name="Tomita M."/>
            <person name="Blaxter M."/>
            <person name="Arakawa K."/>
        </authorList>
    </citation>
    <scope>NUCLEOTIDE SEQUENCE [LARGE SCALE GENOMIC DNA]</scope>
    <source>
        <strain evidence="7">Z151</strain>
    </source>
</reference>
<proteinExistence type="inferred from homology"/>
<evidence type="ECO:0000256" key="1">
    <source>
        <dbReference type="ARBA" id="ARBA00006412"/>
    </source>
</evidence>
<evidence type="ECO:0000256" key="5">
    <source>
        <dbReference type="SAM" id="MobiDB-lite"/>
    </source>
</evidence>
<feature type="compositionally biased region" description="Basic and acidic residues" evidence="5">
    <location>
        <begin position="120"/>
        <end position="132"/>
    </location>
</feature>
<comment type="similarity">
    <text evidence="1">Belongs to the UPF0545 family.</text>
</comment>
<protein>
    <recommendedName>
        <fullName evidence="3">Synaptic plasticity regulator PANTS</fullName>
    </recommendedName>
    <alternativeName>
        <fullName evidence="4">Plasticity-associated neural transcript short</fullName>
    </alternativeName>
</protein>
<dbReference type="PANTHER" id="PTHR28052">
    <property type="entry name" value="UPF0545 PROTEIN C22ORF39"/>
    <property type="match status" value="1"/>
</dbReference>
<evidence type="ECO:0000313" key="7">
    <source>
        <dbReference type="Proteomes" id="UP000192578"/>
    </source>
</evidence>
<evidence type="ECO:0000313" key="6">
    <source>
        <dbReference type="EMBL" id="OQV25201.1"/>
    </source>
</evidence>
<gene>
    <name evidence="6" type="ORF">BV898_20133</name>
</gene>